<evidence type="ECO:0000313" key="5">
    <source>
        <dbReference type="RefSeq" id="XP_013867966.1"/>
    </source>
</evidence>
<dbReference type="GO" id="GO:0005886">
    <property type="term" value="C:plasma membrane"/>
    <property type="evidence" value="ECO:0007669"/>
    <property type="project" value="TreeGrafter"/>
</dbReference>
<dbReference type="Pfam" id="PF00339">
    <property type="entry name" value="Arrestin_N"/>
    <property type="match status" value="1"/>
</dbReference>
<dbReference type="SMART" id="SM01017">
    <property type="entry name" value="Arrestin_C"/>
    <property type="match status" value="1"/>
</dbReference>
<dbReference type="SUPFAM" id="SSF81296">
    <property type="entry name" value="E set domains"/>
    <property type="match status" value="2"/>
</dbReference>
<dbReference type="InterPro" id="IPR014752">
    <property type="entry name" value="Arrestin-like_C"/>
</dbReference>
<dbReference type="InterPro" id="IPR050357">
    <property type="entry name" value="Arrestin_domain-protein"/>
</dbReference>
<evidence type="ECO:0000259" key="3">
    <source>
        <dbReference type="SMART" id="SM01017"/>
    </source>
</evidence>
<feature type="region of interest" description="Disordered" evidence="2">
    <location>
        <begin position="334"/>
        <end position="369"/>
    </location>
</feature>
<comment type="similarity">
    <text evidence="1">Belongs to the arrestin family.</text>
</comment>
<dbReference type="InterPro" id="IPR011021">
    <property type="entry name" value="Arrestin-like_N"/>
</dbReference>
<organism evidence="4 5">
    <name type="scientific">Austrofundulus limnaeus</name>
    <name type="common">Annual killifish</name>
    <dbReference type="NCBI Taxonomy" id="52670"/>
    <lineage>
        <taxon>Eukaryota</taxon>
        <taxon>Metazoa</taxon>
        <taxon>Chordata</taxon>
        <taxon>Craniata</taxon>
        <taxon>Vertebrata</taxon>
        <taxon>Euteleostomi</taxon>
        <taxon>Actinopterygii</taxon>
        <taxon>Neopterygii</taxon>
        <taxon>Teleostei</taxon>
        <taxon>Neoteleostei</taxon>
        <taxon>Acanthomorphata</taxon>
        <taxon>Ovalentaria</taxon>
        <taxon>Atherinomorphae</taxon>
        <taxon>Cyprinodontiformes</taxon>
        <taxon>Rivulidae</taxon>
        <taxon>Austrofundulus</taxon>
    </lineage>
</organism>
<dbReference type="PANTHER" id="PTHR11188">
    <property type="entry name" value="ARRESTIN DOMAIN CONTAINING PROTEIN"/>
    <property type="match status" value="1"/>
</dbReference>
<evidence type="ECO:0000256" key="1">
    <source>
        <dbReference type="ARBA" id="ARBA00005298"/>
    </source>
</evidence>
<gene>
    <name evidence="5" type="primary">LOC106520420</name>
</gene>
<name>A0A2I4BJR7_AUSLI</name>
<dbReference type="Proteomes" id="UP000192220">
    <property type="component" value="Unplaced"/>
</dbReference>
<dbReference type="OrthoDB" id="7785529at2759"/>
<dbReference type="GeneID" id="106520420"/>
<accession>A0A2I4BJR7</accession>
<dbReference type="KEGG" id="alim:106520420"/>
<dbReference type="InterPro" id="IPR011022">
    <property type="entry name" value="Arrestin_C-like"/>
</dbReference>
<keyword evidence="4" id="KW-1185">Reference proteome</keyword>
<proteinExistence type="inferred from homology"/>
<protein>
    <submittedName>
        <fullName evidence="5">Arrestin domain-containing protein 2</fullName>
    </submittedName>
</protein>
<reference evidence="5" key="1">
    <citation type="submission" date="2025-08" db="UniProtKB">
        <authorList>
            <consortium name="RefSeq"/>
        </authorList>
    </citation>
    <scope>IDENTIFICATION</scope>
</reference>
<dbReference type="PANTHER" id="PTHR11188:SF135">
    <property type="entry name" value="ARRESTIN DOMAIN CONTAINING 3-LIKE-RELATED"/>
    <property type="match status" value="1"/>
</dbReference>
<feature type="compositionally biased region" description="Low complexity" evidence="2">
    <location>
        <begin position="348"/>
        <end position="358"/>
    </location>
</feature>
<sequence>MDLSRVNPASCTVIAGDGHQLPCDVHWTEGSGDDEKSYSAHRRYFKEKVFLVAESANGNVLPKGIHQFKFSLTIPSGSMPSSFKGFYGRIVYILVAKISRKWRWPSTVMKELNFLSKSIQNSRAFSSQSGSVNKKVGVFSKGDVHLSASVNRDVCSPGGTISAFAKICNSSSKSMKPKFSVVQRTVYRAGVSTKTSSNVLFKSVGDTIGPNSEAITSCNIEIPTSAICSIDNCDIISVDHLLKVYLDISFRIDPEVVFPLLVVPFSLTFPCEEAGPYPPGAFGGQSYSDFPAPLYSNPVPAGSAVCEYPAPVPTQPVNLASGFNEWPQDAPPYGFSTAAYTPQYPAVPNNQQPEEQPPSYVSLFSPPGQ</sequence>
<dbReference type="AlphaFoldDB" id="A0A2I4BJR7"/>
<dbReference type="InParanoid" id="A0A2I4BJR7"/>
<feature type="domain" description="Arrestin C-terminal-like" evidence="3">
    <location>
        <begin position="140"/>
        <end position="265"/>
    </location>
</feature>
<evidence type="ECO:0000313" key="4">
    <source>
        <dbReference type="Proteomes" id="UP000192220"/>
    </source>
</evidence>
<dbReference type="Gene3D" id="2.60.40.640">
    <property type="match status" value="2"/>
</dbReference>
<dbReference type="RefSeq" id="XP_013867966.1">
    <property type="nucleotide sequence ID" value="XM_014012512.1"/>
</dbReference>
<dbReference type="InterPro" id="IPR014756">
    <property type="entry name" value="Ig_E-set"/>
</dbReference>
<dbReference type="GO" id="GO:0007399">
    <property type="term" value="P:nervous system development"/>
    <property type="evidence" value="ECO:0007669"/>
    <property type="project" value="UniProtKB-ARBA"/>
</dbReference>
<dbReference type="STRING" id="52670.A0A2I4BJR7"/>
<dbReference type="GO" id="GO:0015031">
    <property type="term" value="P:protein transport"/>
    <property type="evidence" value="ECO:0007669"/>
    <property type="project" value="TreeGrafter"/>
</dbReference>
<dbReference type="Pfam" id="PF02752">
    <property type="entry name" value="Arrestin_C"/>
    <property type="match status" value="1"/>
</dbReference>
<dbReference type="GO" id="GO:0005737">
    <property type="term" value="C:cytoplasm"/>
    <property type="evidence" value="ECO:0007669"/>
    <property type="project" value="TreeGrafter"/>
</dbReference>
<evidence type="ECO:0000256" key="2">
    <source>
        <dbReference type="SAM" id="MobiDB-lite"/>
    </source>
</evidence>